<name>A0A7I8IGY7_SPIIN</name>
<proteinExistence type="predicted"/>
<dbReference type="AlphaFoldDB" id="A0A7I8IGY7"/>
<evidence type="ECO:0000313" key="1">
    <source>
        <dbReference type="EMBL" id="CAA2616881.1"/>
    </source>
</evidence>
<keyword evidence="2" id="KW-1185">Reference proteome</keyword>
<dbReference type="Proteomes" id="UP001189122">
    <property type="component" value="Unassembled WGS sequence"/>
</dbReference>
<protein>
    <submittedName>
        <fullName evidence="1">Uncharacterized protein</fullName>
    </submittedName>
</protein>
<gene>
    <name evidence="1" type="ORF">SI7747_02003094</name>
</gene>
<accession>A0A7I8IGY7</accession>
<evidence type="ECO:0000313" key="2">
    <source>
        <dbReference type="Proteomes" id="UP001189122"/>
    </source>
</evidence>
<dbReference type="EMBL" id="CACRZD030000002">
    <property type="protein sequence ID" value="CAA6656554.1"/>
    <property type="molecule type" value="Genomic_DNA"/>
</dbReference>
<reference evidence="1 2" key="1">
    <citation type="submission" date="2019-12" db="EMBL/GenBank/DDBJ databases">
        <authorList>
            <person name="Scholz U."/>
            <person name="Mascher M."/>
            <person name="Fiebig A."/>
        </authorList>
    </citation>
    <scope>NUCLEOTIDE SEQUENCE</scope>
</reference>
<organism evidence="1">
    <name type="scientific">Spirodela intermedia</name>
    <name type="common">Intermediate duckweed</name>
    <dbReference type="NCBI Taxonomy" id="51605"/>
    <lineage>
        <taxon>Eukaryota</taxon>
        <taxon>Viridiplantae</taxon>
        <taxon>Streptophyta</taxon>
        <taxon>Embryophyta</taxon>
        <taxon>Tracheophyta</taxon>
        <taxon>Spermatophyta</taxon>
        <taxon>Magnoliopsida</taxon>
        <taxon>Liliopsida</taxon>
        <taxon>Araceae</taxon>
        <taxon>Lemnoideae</taxon>
        <taxon>Spirodela</taxon>
    </lineage>
</organism>
<sequence>MILSLCWSPLAQCQTPLYHHLPHLPHDPPLNDVHLLITLLKIMLCLLLNIFGHLTFPKIKVGEGAAVLQLLAGEDQPLLVRGDALLVLDLGLNVVDRVRRLHLEGPGEGLHEDLHTSPQAEHQVEGGLLLNVVVGEGAAVLQLLAGEDQPLLVRGDALLVLDLGLNVVDRVRRLHLEGDRLPGEGLHEDLHTSPQAEHQVEGGLLLNVVVGEGAAVLQLLAGEDQPLLVRGDALLVLDLGLNVVDRVRRLHLEGEKLVVREQPRSKMDTVRRRSVIVEIRTYNGW</sequence>
<dbReference type="EMBL" id="LR743589">
    <property type="protein sequence ID" value="CAA2616881.1"/>
    <property type="molecule type" value="Genomic_DNA"/>
</dbReference>